<dbReference type="InterPro" id="IPR001516">
    <property type="entry name" value="Proton_antipo_N"/>
</dbReference>
<evidence type="ECO:0000313" key="20">
    <source>
        <dbReference type="EMBL" id="QSQ72199.1"/>
    </source>
</evidence>
<evidence type="ECO:0000256" key="1">
    <source>
        <dbReference type="ARBA" id="ARBA00004448"/>
    </source>
</evidence>
<comment type="similarity">
    <text evidence="16">Belongs to the complex I subunit 5 family.</text>
</comment>
<dbReference type="Pfam" id="PF00361">
    <property type="entry name" value="Proton_antipo_M"/>
    <property type="match status" value="1"/>
</dbReference>
<evidence type="ECO:0000256" key="4">
    <source>
        <dbReference type="ARBA" id="ARBA00022448"/>
    </source>
</evidence>
<feature type="transmembrane region" description="Helical" evidence="16">
    <location>
        <begin position="267"/>
        <end position="289"/>
    </location>
</feature>
<dbReference type="PANTHER" id="PTHR42829:SF2">
    <property type="entry name" value="NADH-UBIQUINONE OXIDOREDUCTASE CHAIN 5"/>
    <property type="match status" value="1"/>
</dbReference>
<keyword evidence="11 16" id="KW-0520">NAD</keyword>
<keyword evidence="8" id="KW-1278">Translocase</keyword>
<evidence type="ECO:0000256" key="14">
    <source>
        <dbReference type="ARBA" id="ARBA00023136"/>
    </source>
</evidence>
<dbReference type="CTD" id="4540"/>
<sequence length="606" mass="67428">MAHNTSNTLLSLSLVPLFVIVWSLIFLSTKKPEKMVSSVKYAFLSSLLPLVGLLMKGPNYINDTQTNINWINIDPASISITMKFDLYQIIFTSTALFVTWSIMEFSLWYMETDPAVGNFFKKLLFFLLTMMIIISAGNLTVLFVGWEGVGIMSFLLIGWYHARWTTALAALQAVIYNRIGDMGFMLAFCWMVTKTLSTNVNFLCSMNPHSLIVFGIILAAASKSAQFMMHPWLASAMEGPTPVSALLHSSTMVVAGIFLLIRVHPLIAQHSMTLTICLCLGAITSLFAATTALMQNDIKKIIAYSTSSQLGLMMVAIGVNMPNLAFFHICMHAFFKAMLFLCSGVMIHNLNNDQDIRHMGGLQKVMPVTTSCMTIGTLALMGTPFLTGFYSKDAIIEAVNTSYVNSTALIMTLVATAFTAVYSLRLIYFVSMNQPRFNSLLVVNEPHLTTFPIIRLAIGSILAGPMYFYLLFPSSPTIHTMPVLMKIAALTVTIVAFVLAAGLAWKTWTTPPHHNPYIMLSKELDSVVFTAFVHRSFSVLYLNSAWTIITHAIENILFKLFAEYPAHMQINPISIVRATQKGFIKLYLSALFINMALVLIMFILFF</sequence>
<dbReference type="InterPro" id="IPR018393">
    <property type="entry name" value="NADHpl_OxRdtase_5_subgr"/>
</dbReference>
<dbReference type="GO" id="GO:0042773">
    <property type="term" value="P:ATP synthesis coupled electron transport"/>
    <property type="evidence" value="ECO:0007669"/>
    <property type="project" value="InterPro"/>
</dbReference>
<evidence type="ECO:0000256" key="6">
    <source>
        <dbReference type="ARBA" id="ARBA00022692"/>
    </source>
</evidence>
<feature type="transmembrane region" description="Helical" evidence="16">
    <location>
        <begin position="586"/>
        <end position="605"/>
    </location>
</feature>
<feature type="transmembrane region" description="Helical" evidence="16">
    <location>
        <begin position="119"/>
        <end position="137"/>
    </location>
</feature>
<evidence type="ECO:0000256" key="9">
    <source>
        <dbReference type="ARBA" id="ARBA00022982"/>
    </source>
</evidence>
<dbReference type="InterPro" id="IPR001750">
    <property type="entry name" value="ND/Mrp_TM"/>
</dbReference>
<feature type="domain" description="NADH-Ubiquinone oxidoreductase (complex I) chain 5 N-terminal" evidence="18">
    <location>
        <begin position="70"/>
        <end position="120"/>
    </location>
</feature>
<comment type="subcellular location">
    <subcellularLocation>
        <location evidence="1">Mitochondrion inner membrane</location>
        <topology evidence="1">Multi-pass membrane protein</topology>
    </subcellularLocation>
</comment>
<geneLocation type="mitochondrion" evidence="20"/>
<dbReference type="GO" id="GO:0015990">
    <property type="term" value="P:electron transport coupled proton transport"/>
    <property type="evidence" value="ECO:0007669"/>
    <property type="project" value="TreeGrafter"/>
</dbReference>
<keyword evidence="5" id="KW-0679">Respiratory chain</keyword>
<evidence type="ECO:0000259" key="19">
    <source>
        <dbReference type="Pfam" id="PF06455"/>
    </source>
</evidence>
<dbReference type="AlphaFoldDB" id="A0A8A0WW70"/>
<feature type="domain" description="NADH dehydrogenase subunit 5 C-terminal" evidence="19">
    <location>
        <begin position="422"/>
        <end position="602"/>
    </location>
</feature>
<feature type="transmembrane region" description="Helical" evidence="16">
    <location>
        <begin position="6"/>
        <end position="27"/>
    </location>
</feature>
<dbReference type="NCBIfam" id="TIGR01974">
    <property type="entry name" value="NDH_I_L"/>
    <property type="match status" value="1"/>
</dbReference>
<evidence type="ECO:0000256" key="5">
    <source>
        <dbReference type="ARBA" id="ARBA00022660"/>
    </source>
</evidence>
<protein>
    <recommendedName>
        <fullName evidence="3 16">NADH-ubiquinone oxidoreductase chain 5</fullName>
        <ecNumber evidence="2 16">7.1.1.2</ecNumber>
    </recommendedName>
</protein>
<evidence type="ECO:0000256" key="3">
    <source>
        <dbReference type="ARBA" id="ARBA00021096"/>
    </source>
</evidence>
<dbReference type="InterPro" id="IPR010934">
    <property type="entry name" value="NADH_DH_su5_C"/>
</dbReference>
<keyword evidence="7" id="KW-0999">Mitochondrion inner membrane</keyword>
<keyword evidence="13 16" id="KW-0496">Mitochondrion</keyword>
<dbReference type="GO" id="GO:0005743">
    <property type="term" value="C:mitochondrial inner membrane"/>
    <property type="evidence" value="ECO:0007669"/>
    <property type="project" value="UniProtKB-SubCell"/>
</dbReference>
<dbReference type="PRINTS" id="PR01434">
    <property type="entry name" value="NADHDHGNASE5"/>
</dbReference>
<feature type="transmembrane region" description="Helical" evidence="16">
    <location>
        <begin position="242"/>
        <end position="261"/>
    </location>
</feature>
<feature type="transmembrane region" description="Helical" evidence="16">
    <location>
        <begin position="410"/>
        <end position="431"/>
    </location>
</feature>
<comment type="catalytic activity">
    <reaction evidence="15 16">
        <text>a ubiquinone + NADH + 5 H(+)(in) = a ubiquinol + NAD(+) + 4 H(+)(out)</text>
        <dbReference type="Rhea" id="RHEA:29091"/>
        <dbReference type="Rhea" id="RHEA-COMP:9565"/>
        <dbReference type="Rhea" id="RHEA-COMP:9566"/>
        <dbReference type="ChEBI" id="CHEBI:15378"/>
        <dbReference type="ChEBI" id="CHEBI:16389"/>
        <dbReference type="ChEBI" id="CHEBI:17976"/>
        <dbReference type="ChEBI" id="CHEBI:57540"/>
        <dbReference type="ChEBI" id="CHEBI:57945"/>
        <dbReference type="EC" id="7.1.1.2"/>
    </reaction>
</comment>
<evidence type="ECO:0000259" key="17">
    <source>
        <dbReference type="Pfam" id="PF00361"/>
    </source>
</evidence>
<feature type="domain" description="NADH:quinone oxidoreductase/Mrp antiporter transmembrane" evidence="17">
    <location>
        <begin position="136"/>
        <end position="418"/>
    </location>
</feature>
<keyword evidence="6 16" id="KW-0812">Transmembrane</keyword>
<feature type="transmembrane region" description="Helical" evidence="16">
    <location>
        <begin position="368"/>
        <end position="390"/>
    </location>
</feature>
<dbReference type="Pfam" id="PF00662">
    <property type="entry name" value="Proton_antipo_N"/>
    <property type="match status" value="1"/>
</dbReference>
<evidence type="ECO:0000259" key="18">
    <source>
        <dbReference type="Pfam" id="PF00662"/>
    </source>
</evidence>
<evidence type="ECO:0000256" key="2">
    <source>
        <dbReference type="ARBA" id="ARBA00012944"/>
    </source>
</evidence>
<evidence type="ECO:0000256" key="11">
    <source>
        <dbReference type="ARBA" id="ARBA00023027"/>
    </source>
</evidence>
<evidence type="ECO:0000256" key="7">
    <source>
        <dbReference type="ARBA" id="ARBA00022792"/>
    </source>
</evidence>
<evidence type="ECO:0000256" key="12">
    <source>
        <dbReference type="ARBA" id="ARBA00023075"/>
    </source>
</evidence>
<evidence type="ECO:0000256" key="10">
    <source>
        <dbReference type="ARBA" id="ARBA00022989"/>
    </source>
</evidence>
<name>A0A8A0WW70_9NEOB</name>
<keyword evidence="12 16" id="KW-0830">Ubiquinone</keyword>
<dbReference type="GeneID" id="67788807"/>
<accession>A0A8A0WW70</accession>
<dbReference type="GO" id="GO:0003954">
    <property type="term" value="F:NADH dehydrogenase activity"/>
    <property type="evidence" value="ECO:0007669"/>
    <property type="project" value="TreeGrafter"/>
</dbReference>
<keyword evidence="14 16" id="KW-0472">Membrane</keyword>
<dbReference type="PANTHER" id="PTHR42829">
    <property type="entry name" value="NADH-UBIQUINONE OXIDOREDUCTASE CHAIN 5"/>
    <property type="match status" value="1"/>
</dbReference>
<dbReference type="GO" id="GO:0008137">
    <property type="term" value="F:NADH dehydrogenase (ubiquinone) activity"/>
    <property type="evidence" value="ECO:0007669"/>
    <property type="project" value="UniProtKB-EC"/>
</dbReference>
<proteinExistence type="inferred from homology"/>
<feature type="transmembrane region" description="Helical" evidence="16">
    <location>
        <begin position="301"/>
        <end position="319"/>
    </location>
</feature>
<evidence type="ECO:0000256" key="16">
    <source>
        <dbReference type="RuleBase" id="RU003404"/>
    </source>
</evidence>
<keyword evidence="9" id="KW-0249">Electron transport</keyword>
<evidence type="ECO:0000256" key="13">
    <source>
        <dbReference type="ARBA" id="ARBA00023128"/>
    </source>
</evidence>
<dbReference type="InterPro" id="IPR003945">
    <property type="entry name" value="NU5C-like"/>
</dbReference>
<feature type="transmembrane region" description="Helical" evidence="16">
    <location>
        <begin position="199"/>
        <end position="221"/>
    </location>
</feature>
<dbReference type="EC" id="7.1.1.2" evidence="2 16"/>
<feature type="transmembrane region" description="Helical" evidence="16">
    <location>
        <begin position="86"/>
        <end position="107"/>
    </location>
</feature>
<keyword evidence="4 16" id="KW-0813">Transport</keyword>
<dbReference type="EMBL" id="MW405414">
    <property type="protein sequence ID" value="QSQ72199.1"/>
    <property type="molecule type" value="Genomic_DNA"/>
</dbReference>
<feature type="transmembrane region" description="Helical" evidence="16">
    <location>
        <begin position="484"/>
        <end position="505"/>
    </location>
</feature>
<reference evidence="20" key="1">
    <citation type="journal article" date="2021" name="Vertebr Zool">
        <title>A taxonomic revision of the genus Phrynoglossus in Indochina with the description of a new species and comments on the classification within Occidozyginae (Amphibia, Anura, Dicroglossidae).</title>
        <authorList>
            <person name="Koehler G."/>
            <person name="Vargas J."/>
            <person name="Than N.L."/>
            <person name="Schell T."/>
            <person name="Janke A."/>
            <person name="Pauls S.U."/>
            <person name="Thammachoti P."/>
        </authorList>
    </citation>
    <scope>NUCLEOTIDE SEQUENCE</scope>
    <source>
        <tissue evidence="20">Tongue</tissue>
    </source>
</reference>
<gene>
    <name evidence="20" type="primary">ND5</name>
</gene>
<dbReference type="RefSeq" id="YP_010176519.1">
    <property type="nucleotide sequence ID" value="NC_057992.1"/>
</dbReference>
<dbReference type="Pfam" id="PF06455">
    <property type="entry name" value="NADH5_C"/>
    <property type="match status" value="1"/>
</dbReference>
<keyword evidence="10 16" id="KW-1133">Transmembrane helix</keyword>
<comment type="function">
    <text evidence="16">Core subunit of the mitochondrial membrane respiratory chain NADH dehydrogenase (Complex I) which catalyzes electron transfer from NADH through the respiratory chain, using ubiquinone as an electron acceptor. Essential for the catalytic activity and assembly of complex I.</text>
</comment>
<evidence type="ECO:0000256" key="15">
    <source>
        <dbReference type="ARBA" id="ARBA00049551"/>
    </source>
</evidence>
<organism evidence="20">
    <name type="scientific">Phrynoglossus myanhessei</name>
    <dbReference type="NCBI Taxonomy" id="2798809"/>
    <lineage>
        <taxon>Eukaryota</taxon>
        <taxon>Metazoa</taxon>
        <taxon>Chordata</taxon>
        <taxon>Craniata</taxon>
        <taxon>Vertebrata</taxon>
        <taxon>Euteleostomi</taxon>
        <taxon>Amphibia</taxon>
        <taxon>Batrachia</taxon>
        <taxon>Anura</taxon>
        <taxon>Neobatrachia</taxon>
        <taxon>Ranoidea</taxon>
        <taxon>Dicroglossidae</taxon>
        <taxon>Occidozyginae</taxon>
        <taxon>Phrynoglossus</taxon>
    </lineage>
</organism>
<evidence type="ECO:0000256" key="8">
    <source>
        <dbReference type="ARBA" id="ARBA00022967"/>
    </source>
</evidence>
<feature type="transmembrane region" description="Helical" evidence="16">
    <location>
        <begin position="452"/>
        <end position="472"/>
    </location>
</feature>